<dbReference type="RefSeq" id="WP_109284780.1">
    <property type="nucleotide sequence ID" value="NZ_JBFAUK010000069.1"/>
</dbReference>
<keyword evidence="3" id="KW-1185">Reference proteome</keyword>
<gene>
    <name evidence="2" type="ORF">AB0L16_33720</name>
</gene>
<name>A0ABV3K838_STRON</name>
<dbReference type="SUPFAM" id="SSF48452">
    <property type="entry name" value="TPR-like"/>
    <property type="match status" value="1"/>
</dbReference>
<dbReference type="Proteomes" id="UP001552594">
    <property type="component" value="Unassembled WGS sequence"/>
</dbReference>
<organism evidence="2 3">
    <name type="scientific">Streptomyces orinoci</name>
    <name type="common">Streptoverticillium orinoci</name>
    <dbReference type="NCBI Taxonomy" id="67339"/>
    <lineage>
        <taxon>Bacteria</taxon>
        <taxon>Bacillati</taxon>
        <taxon>Actinomycetota</taxon>
        <taxon>Actinomycetes</taxon>
        <taxon>Kitasatosporales</taxon>
        <taxon>Streptomycetaceae</taxon>
        <taxon>Streptomyces</taxon>
    </lineage>
</organism>
<dbReference type="PANTHER" id="PTHR44917:SF1">
    <property type="entry name" value="PROTEIN HIGH CHLOROPHYLL FLUORESCENT 107"/>
    <property type="match status" value="1"/>
</dbReference>
<comment type="caution">
    <text evidence="2">The sequence shown here is derived from an EMBL/GenBank/DDBJ whole genome shotgun (WGS) entry which is preliminary data.</text>
</comment>
<evidence type="ECO:0000256" key="1">
    <source>
        <dbReference type="SAM" id="MobiDB-lite"/>
    </source>
</evidence>
<dbReference type="PANTHER" id="PTHR44917">
    <property type="entry name" value="PROTEIN HIGH CHLOROPHYLL FLUORESCENT 107"/>
    <property type="match status" value="1"/>
</dbReference>
<evidence type="ECO:0000313" key="3">
    <source>
        <dbReference type="Proteomes" id="UP001552594"/>
    </source>
</evidence>
<protein>
    <submittedName>
        <fullName evidence="2">Tetratricopeptide repeat protein</fullName>
    </submittedName>
</protein>
<dbReference type="Gene3D" id="2.20.110.10">
    <property type="entry name" value="Histone H3 K4-specific methyltransferase SET7/9 N-terminal domain"/>
    <property type="match status" value="1"/>
</dbReference>
<proteinExistence type="predicted"/>
<dbReference type="InterPro" id="IPR011990">
    <property type="entry name" value="TPR-like_helical_dom_sf"/>
</dbReference>
<feature type="region of interest" description="Disordered" evidence="1">
    <location>
        <begin position="96"/>
        <end position="131"/>
    </location>
</feature>
<reference evidence="2 3" key="1">
    <citation type="submission" date="2024-06" db="EMBL/GenBank/DDBJ databases">
        <title>The Natural Products Discovery Center: Release of the First 8490 Sequenced Strains for Exploring Actinobacteria Biosynthetic Diversity.</title>
        <authorList>
            <person name="Kalkreuter E."/>
            <person name="Kautsar S.A."/>
            <person name="Yang D."/>
            <person name="Bader C.D."/>
            <person name="Teijaro C.N."/>
            <person name="Fluegel L."/>
            <person name="Davis C.M."/>
            <person name="Simpson J.R."/>
            <person name="Lauterbach L."/>
            <person name="Steele A.D."/>
            <person name="Gui C."/>
            <person name="Meng S."/>
            <person name="Li G."/>
            <person name="Viehrig K."/>
            <person name="Ye F."/>
            <person name="Su P."/>
            <person name="Kiefer A.F."/>
            <person name="Nichols A."/>
            <person name="Cepeda A.J."/>
            <person name="Yan W."/>
            <person name="Fan B."/>
            <person name="Jiang Y."/>
            <person name="Adhikari A."/>
            <person name="Zheng C.-J."/>
            <person name="Schuster L."/>
            <person name="Cowan T.M."/>
            <person name="Smanski M.J."/>
            <person name="Chevrette M.G."/>
            <person name="De Carvalho L.P.S."/>
            <person name="Shen B."/>
        </authorList>
    </citation>
    <scope>NUCLEOTIDE SEQUENCE [LARGE SCALE GENOMIC DNA]</scope>
    <source>
        <strain evidence="2 3">NPDC052347</strain>
    </source>
</reference>
<dbReference type="InterPro" id="IPR044624">
    <property type="entry name" value="Mbb1-like"/>
</dbReference>
<dbReference type="SUPFAM" id="SSF82185">
    <property type="entry name" value="Histone H3 K4-specific methyltransferase SET7/9 N-terminal domain"/>
    <property type="match status" value="1"/>
</dbReference>
<evidence type="ECO:0000313" key="2">
    <source>
        <dbReference type="EMBL" id="MEV5511316.1"/>
    </source>
</evidence>
<dbReference type="Gene3D" id="1.25.40.10">
    <property type="entry name" value="Tetratricopeptide repeat domain"/>
    <property type="match status" value="1"/>
</dbReference>
<accession>A0ABV3K838</accession>
<dbReference type="EMBL" id="JBFAUK010000069">
    <property type="protein sequence ID" value="MEV5511316.1"/>
    <property type="molecule type" value="Genomic_DNA"/>
</dbReference>
<sequence length="404" mass="44462">MRINQRDTDHDEPGRVRYQERPFTGEVETTAPNGRMIALFTYQDGIRHGPQQTWYADGTRRSEGTVNSGTAVGEWREWHLNGQPAGLVTHTQDGLPLHRRRWDPNGNLIEDRQLNPSGPAPAGHRDGAAPTADVDQEAGMLFDLGALERAAGHVAAARRAFSRAAATGHPDTGPMALANLAVLEASAGRAAQARTAFERAIATGHPDHAPKSLFNYAIFQQRAGELTHARQLYEQAIAGGHPEHARKALFNLANLAARQGHLDESCGLFLRAMAPPFLGDTAQRAHRRLIEVDPGRLGEARQIYLRAMANEDPQTAERARALLQDLDPLHDIQSAGIHLGTRQFRLADIESAEWATGRRPAYSSGYLDVYTHDGAQHTVFIDLRDPYDSRGYDVLRQHLGPGRI</sequence>